<proteinExistence type="predicted"/>
<dbReference type="OrthoDB" id="7060343at2"/>
<sequence length="351" mass="38434">MAGDRRAIGRLSGSAGEARARARQDADERRAAPNILNPNEVRGDYDAGRLLMTTLGGQVRPITADDLAMFRHNARMAGQRFKGGITARQVVDMSLFDDRKRARRQITTAVPTAGRGLRGSNGQVSSLEVRFITNAGPDSDVSRHHVTVEFTGYQTAIASGAESPQRAAARLRKEGVRFDCDCGRHRYWFRYIATIGRYNAGRPETGYPKIRNPKLNGVACKHVLRVMAEIEGGSAVQAFLARAIAKGRQSEDGAGHIRQRQQEAERLAEKQARRPRGGPSSTGDRDYDRARRALRRQSRATTTKPKRTASGSKRMQALGATPGARDKLVEAARQLGLTPEQAVAILQGGKR</sequence>
<accession>A0A2A2F3M9</accession>
<name>A0A2A2F3M9_9GAMM</name>
<gene>
    <name evidence="2" type="ORF">CK498_02290</name>
</gene>
<evidence type="ECO:0000313" key="2">
    <source>
        <dbReference type="EMBL" id="PAU79219.1"/>
    </source>
</evidence>
<protein>
    <recommendedName>
        <fullName evidence="4">SWIM-type domain-containing protein</fullName>
    </recommendedName>
</protein>
<feature type="compositionally biased region" description="Basic and acidic residues" evidence="1">
    <location>
        <begin position="248"/>
        <end position="272"/>
    </location>
</feature>
<keyword evidence="3" id="KW-1185">Reference proteome</keyword>
<evidence type="ECO:0008006" key="4">
    <source>
        <dbReference type="Google" id="ProtNLM"/>
    </source>
</evidence>
<feature type="region of interest" description="Disordered" evidence="1">
    <location>
        <begin position="247"/>
        <end position="325"/>
    </location>
</feature>
<feature type="region of interest" description="Disordered" evidence="1">
    <location>
        <begin position="1"/>
        <end position="36"/>
    </location>
</feature>
<feature type="compositionally biased region" description="Basic and acidic residues" evidence="1">
    <location>
        <begin position="18"/>
        <end position="31"/>
    </location>
</feature>
<evidence type="ECO:0000256" key="1">
    <source>
        <dbReference type="SAM" id="MobiDB-lite"/>
    </source>
</evidence>
<dbReference type="EMBL" id="NSKB01000001">
    <property type="protein sequence ID" value="PAU79219.1"/>
    <property type="molecule type" value="Genomic_DNA"/>
</dbReference>
<dbReference type="Proteomes" id="UP000217771">
    <property type="component" value="Unassembled WGS sequence"/>
</dbReference>
<dbReference type="RefSeq" id="WP_095619232.1">
    <property type="nucleotide sequence ID" value="NZ_NSKB01000001.1"/>
</dbReference>
<evidence type="ECO:0000313" key="3">
    <source>
        <dbReference type="Proteomes" id="UP000217771"/>
    </source>
</evidence>
<comment type="caution">
    <text evidence="2">The sequence shown here is derived from an EMBL/GenBank/DDBJ whole genome shotgun (WGS) entry which is preliminary data.</text>
</comment>
<reference evidence="2 3" key="1">
    <citation type="submission" date="2017-08" db="EMBL/GenBank/DDBJ databases">
        <title>Halomonas alkalisoli sp. nov., isolated from saline alkaline soil.</title>
        <authorList>
            <person name="Wang D."/>
            <person name="Zhang G."/>
        </authorList>
    </citation>
    <scope>NUCLEOTIDE SEQUENCE [LARGE SCALE GENOMIC DNA]</scope>
    <source>
        <strain evidence="2 3">WRN001</strain>
    </source>
</reference>
<organism evidence="2 3">
    <name type="scientific">Halomonas salipaludis</name>
    <dbReference type="NCBI Taxonomy" id="2032625"/>
    <lineage>
        <taxon>Bacteria</taxon>
        <taxon>Pseudomonadati</taxon>
        <taxon>Pseudomonadota</taxon>
        <taxon>Gammaproteobacteria</taxon>
        <taxon>Oceanospirillales</taxon>
        <taxon>Halomonadaceae</taxon>
        <taxon>Halomonas</taxon>
    </lineage>
</organism>
<dbReference type="AlphaFoldDB" id="A0A2A2F3M9"/>